<gene>
    <name evidence="1" type="ORF">KDW_54360</name>
</gene>
<dbReference type="EMBL" id="BKZW01000003">
    <property type="protein sequence ID" value="GER91274.1"/>
    <property type="molecule type" value="Genomic_DNA"/>
</dbReference>
<reference evidence="1 2" key="1">
    <citation type="submission" date="2019-10" db="EMBL/GenBank/DDBJ databases">
        <title>Dictyobacter vulcani sp. nov., within the class Ktedonobacteria, isolated from soil of volcanic Mt. Zao.</title>
        <authorList>
            <person name="Zheng Y."/>
            <person name="Wang C.M."/>
            <person name="Sakai Y."/>
            <person name="Abe K."/>
            <person name="Yokota A."/>
            <person name="Yabe S."/>
        </authorList>
    </citation>
    <scope>NUCLEOTIDE SEQUENCE [LARGE SCALE GENOMIC DNA]</scope>
    <source>
        <strain evidence="1 2">W12</strain>
    </source>
</reference>
<keyword evidence="2" id="KW-1185">Reference proteome</keyword>
<accession>A0A5J4KPG1</accession>
<evidence type="ECO:0000313" key="1">
    <source>
        <dbReference type="EMBL" id="GER91274.1"/>
    </source>
</evidence>
<dbReference type="Proteomes" id="UP000326912">
    <property type="component" value="Unassembled WGS sequence"/>
</dbReference>
<dbReference type="AlphaFoldDB" id="A0A5J4KPG1"/>
<sequence length="204" mass="20073">MLIIGSTMMPSAALAGPRMSATDICGVGTPCATVVIGGIPTVAPGNFSSTFGTPTYNNGTAITTSLQDQVIPLKFPSTVTDLRGTGIGWTVQTSDATPVTFNYPSVGGTPVASPVTSTMSLDATNPVSITCTGASNCSSPSAITKAAGGSPIVVAPLMLADAGLGKGIGAFSISTLANFVLPASVPVDNITGGTFSVTITQAGV</sequence>
<organism evidence="1 2">
    <name type="scientific">Dictyobacter vulcani</name>
    <dbReference type="NCBI Taxonomy" id="2607529"/>
    <lineage>
        <taxon>Bacteria</taxon>
        <taxon>Bacillati</taxon>
        <taxon>Chloroflexota</taxon>
        <taxon>Ktedonobacteria</taxon>
        <taxon>Ktedonobacterales</taxon>
        <taxon>Dictyobacteraceae</taxon>
        <taxon>Dictyobacter</taxon>
    </lineage>
</organism>
<comment type="caution">
    <text evidence="1">The sequence shown here is derived from an EMBL/GenBank/DDBJ whole genome shotgun (WGS) entry which is preliminary data.</text>
</comment>
<proteinExistence type="predicted"/>
<name>A0A5J4KPG1_9CHLR</name>
<evidence type="ECO:0000313" key="2">
    <source>
        <dbReference type="Proteomes" id="UP000326912"/>
    </source>
</evidence>
<protein>
    <submittedName>
        <fullName evidence="1">Uncharacterized protein</fullName>
    </submittedName>
</protein>